<dbReference type="PANTHER" id="PTHR35092">
    <property type="entry name" value="CHLORINASE MJ1651"/>
    <property type="match status" value="1"/>
</dbReference>
<reference evidence="2" key="1">
    <citation type="submission" date="2019-08" db="EMBL/GenBank/DDBJ databases">
        <authorList>
            <person name="Kucharzyk K."/>
            <person name="Murdoch R.W."/>
            <person name="Higgins S."/>
            <person name="Loffler F."/>
        </authorList>
    </citation>
    <scope>NUCLEOTIDE SEQUENCE</scope>
</reference>
<dbReference type="Gene3D" id="2.40.30.90">
    <property type="entry name" value="Bacterial fluorinating enzyme like"/>
    <property type="match status" value="1"/>
</dbReference>
<protein>
    <recommendedName>
        <fullName evidence="1">S-adenosyl-l-methionine hydroxide adenosyltransferase C-terminal domain-containing protein</fullName>
    </recommendedName>
</protein>
<dbReference type="InterPro" id="IPR023227">
    <property type="entry name" value="SAM_OH_AdoTrfase_C_sf"/>
</dbReference>
<organism evidence="2">
    <name type="scientific">bioreactor metagenome</name>
    <dbReference type="NCBI Taxonomy" id="1076179"/>
    <lineage>
        <taxon>unclassified sequences</taxon>
        <taxon>metagenomes</taxon>
        <taxon>ecological metagenomes</taxon>
    </lineage>
</organism>
<comment type="caution">
    <text evidence="2">The sequence shown here is derived from an EMBL/GenBank/DDBJ whole genome shotgun (WGS) entry which is preliminary data.</text>
</comment>
<feature type="domain" description="S-adenosyl-l-methionine hydroxide adenosyltransferase C-terminal" evidence="1">
    <location>
        <begin position="18"/>
        <end position="104"/>
    </location>
</feature>
<accession>A0A645E1E0</accession>
<dbReference type="InterPro" id="IPR046470">
    <property type="entry name" value="SAM_HAT_C"/>
</dbReference>
<dbReference type="EMBL" id="VSSQ01041877">
    <property type="protein sequence ID" value="MPM95371.1"/>
    <property type="molecule type" value="Genomic_DNA"/>
</dbReference>
<gene>
    <name evidence="2" type="ORF">SDC9_142525</name>
</gene>
<name>A0A645E1E0_9ZZZZ</name>
<proteinExistence type="predicted"/>
<dbReference type="Pfam" id="PF20257">
    <property type="entry name" value="SAM_HAT_C"/>
    <property type="match status" value="1"/>
</dbReference>
<dbReference type="InterPro" id="IPR002747">
    <property type="entry name" value="SAM_OH_AdoTrfase"/>
</dbReference>
<sequence length="110" mass="12434">MKVESSPLVVYNDDSITGRVVYIDSFGNAVTNIDKSLFDRVHRARNYTIYIQGPYSKIRYISSGYSSHYPGQIFALFNSLGLLELGVYQGNIATLENINTATEIKIRFDK</sequence>
<evidence type="ECO:0000313" key="2">
    <source>
        <dbReference type="EMBL" id="MPM95371.1"/>
    </source>
</evidence>
<dbReference type="SUPFAM" id="SSF101852">
    <property type="entry name" value="Bacterial fluorinating enzyme, C-terminal domain"/>
    <property type="match status" value="1"/>
</dbReference>
<dbReference type="AlphaFoldDB" id="A0A645E1E0"/>
<evidence type="ECO:0000259" key="1">
    <source>
        <dbReference type="Pfam" id="PF20257"/>
    </source>
</evidence>
<dbReference type="PANTHER" id="PTHR35092:SF1">
    <property type="entry name" value="CHLORINASE MJ1651"/>
    <property type="match status" value="1"/>
</dbReference>